<keyword evidence="1" id="KW-1133">Transmembrane helix</keyword>
<evidence type="ECO:0000256" key="1">
    <source>
        <dbReference type="SAM" id="Phobius"/>
    </source>
</evidence>
<accession>A0A4V5PAH4</accession>
<organism evidence="2 3">
    <name type="scientific">Monodon monoceros</name>
    <name type="common">Narwhal</name>
    <name type="synonym">Ceratodon monodon</name>
    <dbReference type="NCBI Taxonomy" id="40151"/>
    <lineage>
        <taxon>Eukaryota</taxon>
        <taxon>Metazoa</taxon>
        <taxon>Chordata</taxon>
        <taxon>Craniata</taxon>
        <taxon>Vertebrata</taxon>
        <taxon>Euteleostomi</taxon>
        <taxon>Mammalia</taxon>
        <taxon>Eutheria</taxon>
        <taxon>Laurasiatheria</taxon>
        <taxon>Artiodactyla</taxon>
        <taxon>Whippomorpha</taxon>
        <taxon>Cetacea</taxon>
        <taxon>Odontoceti</taxon>
        <taxon>Monodontidae</taxon>
        <taxon>Monodon</taxon>
    </lineage>
</organism>
<feature type="non-terminal residue" evidence="2">
    <location>
        <position position="1"/>
    </location>
</feature>
<keyword evidence="1" id="KW-0812">Transmembrane</keyword>
<reference evidence="3" key="1">
    <citation type="journal article" date="2019" name="IScience">
        <title>Narwhal Genome Reveals Long-Term Low Genetic Diversity despite Current Large Abundance Size.</title>
        <authorList>
            <person name="Westbury M.V."/>
            <person name="Petersen B."/>
            <person name="Garde E."/>
            <person name="Heide-Jorgensen M.P."/>
            <person name="Lorenzen E.D."/>
        </authorList>
    </citation>
    <scope>NUCLEOTIDE SEQUENCE [LARGE SCALE GENOMIC DNA]</scope>
</reference>
<gene>
    <name evidence="2" type="ORF">EI555_008545</name>
</gene>
<feature type="transmembrane region" description="Helical" evidence="1">
    <location>
        <begin position="6"/>
        <end position="30"/>
    </location>
</feature>
<name>A0A4V5PAH4_MONMO</name>
<dbReference type="Proteomes" id="UP000308365">
    <property type="component" value="Unassembled WGS sequence"/>
</dbReference>
<proteinExistence type="predicted"/>
<evidence type="ECO:0000313" key="2">
    <source>
        <dbReference type="EMBL" id="TKC51120.1"/>
    </source>
</evidence>
<keyword evidence="1" id="KW-0472">Membrane</keyword>
<protein>
    <submittedName>
        <fullName evidence="2">Uncharacterized protein</fullName>
    </submittedName>
</protein>
<sequence length="97" mass="11209">KERVLQLMLTAALLAVLLSCEFFIYYLVIFQYSWPEMKIRKEGGAPSRLMDDLGRCCQAFSPPPHVQLSVVAGHHDNWLPLSDEDIQNKMTLERFQL</sequence>
<evidence type="ECO:0000313" key="3">
    <source>
        <dbReference type="Proteomes" id="UP000308365"/>
    </source>
</evidence>
<comment type="caution">
    <text evidence="2">The sequence shown here is derived from an EMBL/GenBank/DDBJ whole genome shotgun (WGS) entry which is preliminary data.</text>
</comment>
<dbReference type="EMBL" id="RWIC01000058">
    <property type="protein sequence ID" value="TKC51120.1"/>
    <property type="molecule type" value="Genomic_DNA"/>
</dbReference>
<dbReference type="AlphaFoldDB" id="A0A4V5PAH4"/>